<organism evidence="1 2">
    <name type="scientific">Rothia aeria</name>
    <dbReference type="NCBI Taxonomy" id="172042"/>
    <lineage>
        <taxon>Bacteria</taxon>
        <taxon>Bacillati</taxon>
        <taxon>Actinomycetota</taxon>
        <taxon>Actinomycetes</taxon>
        <taxon>Micrococcales</taxon>
        <taxon>Micrococcaceae</taxon>
        <taxon>Rothia</taxon>
    </lineage>
</organism>
<dbReference type="Proteomes" id="UP000250241">
    <property type="component" value="Chromosome"/>
</dbReference>
<keyword evidence="2" id="KW-1185">Reference proteome</keyword>
<name>A0A2Z5QVU8_9MICC</name>
<protein>
    <submittedName>
        <fullName evidence="1">Uncharacterized protein</fullName>
    </submittedName>
</protein>
<proteinExistence type="predicted"/>
<reference evidence="1 2" key="1">
    <citation type="submission" date="2016-10" db="EMBL/GenBank/DDBJ databases">
        <title>Genome sequence of Rothia aeria strain JCM11412.</title>
        <authorList>
            <person name="Nambu T."/>
        </authorList>
    </citation>
    <scope>NUCLEOTIDE SEQUENCE [LARGE SCALE GENOMIC DNA]</scope>
    <source>
        <strain evidence="1 2">JCM 11412</strain>
    </source>
</reference>
<sequence>MVYAPSAAVRWGNDGLKMLKNFISGGTAPKNLLKPSGAAVA</sequence>
<accession>A0A2Z5QVU8</accession>
<dbReference type="EMBL" id="AP017895">
    <property type="protein sequence ID" value="BAV86527.1"/>
    <property type="molecule type" value="Genomic_DNA"/>
</dbReference>
<evidence type="ECO:0000313" key="2">
    <source>
        <dbReference type="Proteomes" id="UP000250241"/>
    </source>
</evidence>
<gene>
    <name evidence="1" type="ORF">RA11412_0228</name>
</gene>
<evidence type="ECO:0000313" key="1">
    <source>
        <dbReference type="EMBL" id="BAV86527.1"/>
    </source>
</evidence>
<dbReference type="KEGG" id="raj:RA11412_0228"/>
<dbReference type="AlphaFoldDB" id="A0A2Z5QVU8"/>